<evidence type="ECO:0000313" key="3">
    <source>
        <dbReference type="EMBL" id="PVV01186.1"/>
    </source>
</evidence>
<evidence type="ECO:0000259" key="2">
    <source>
        <dbReference type="PROSITE" id="PS50249"/>
    </source>
</evidence>
<feature type="compositionally biased region" description="Basic and acidic residues" evidence="1">
    <location>
        <begin position="101"/>
        <end position="114"/>
    </location>
</feature>
<feature type="region of interest" description="Disordered" evidence="1">
    <location>
        <begin position="461"/>
        <end position="480"/>
    </location>
</feature>
<name>A0A2T9Z9A9_9FUNG</name>
<feature type="region of interest" description="Disordered" evidence="1">
    <location>
        <begin position="101"/>
        <end position="137"/>
    </location>
</feature>
<dbReference type="GO" id="GO:0008237">
    <property type="term" value="F:metallopeptidase activity"/>
    <property type="evidence" value="ECO:0007669"/>
    <property type="project" value="InterPro"/>
</dbReference>
<dbReference type="STRING" id="133381.A0A2T9Z9A9"/>
<dbReference type="SUPFAM" id="SSF102712">
    <property type="entry name" value="JAB1/MPN domain"/>
    <property type="match status" value="1"/>
</dbReference>
<dbReference type="OrthoDB" id="118550at2759"/>
<dbReference type="Pfam" id="PF01398">
    <property type="entry name" value="JAB"/>
    <property type="match status" value="1"/>
</dbReference>
<sequence>MDFHSHLTETEIIGLLGGYWDPDKKTLTVKQGFPCKAIPTDNDHLNVEMDPTSEWLVRQEISELNMRVVGWYHSHPTFLPNPSNIDIQNQMAYQNLFMDKQCNESDPNHEDSSQEKSPTSKSDADLSGSGNFKMDEQNKDQGSIDILASESSSQCNEAKYTKNEPSDGVKPANGSFESLRPSDEMQNAPFIGAIVGPYDQNLPKCYSVINWFMVINESQLSTNSNIVPKKLVIEKVRDTCVLPNVVSKVEDLLEHYVSDIHRVRFMERWKPNENMLKLTKCLFSLASRMPWVKIADNKAETVSEPAGELDAGFSDNNETNLSTLDKNVSLDSKVDISSSTEIGNRSRNLSLEIEKPSFQTITNSNNCIPHITIPRNQIGVFSSWDYSSSLSKDDTPADKCKFEMEYNCKKKNSSDSKIDLQTLNEDSFSSDSDLSSVDIENFNTSEKDILSSSIDSKSNGLKNALHNSNPKDSEPKDSTLPLWLTTEPLLMLINSTLSKWK</sequence>
<dbReference type="Proteomes" id="UP000245609">
    <property type="component" value="Unassembled WGS sequence"/>
</dbReference>
<dbReference type="InterPro" id="IPR000555">
    <property type="entry name" value="JAMM/MPN+_dom"/>
</dbReference>
<dbReference type="InterPro" id="IPR037518">
    <property type="entry name" value="MPN"/>
</dbReference>
<comment type="caution">
    <text evidence="3">The sequence shown here is derived from an EMBL/GenBank/DDBJ whole genome shotgun (WGS) entry which is preliminary data.</text>
</comment>
<dbReference type="InterPro" id="IPR050242">
    <property type="entry name" value="JAMM_MPN+_peptidase_M67A"/>
</dbReference>
<dbReference type="EMBL" id="MBFS01001290">
    <property type="protein sequence ID" value="PVV01186.1"/>
    <property type="molecule type" value="Genomic_DNA"/>
</dbReference>
<accession>A0A2T9Z9A9</accession>
<protein>
    <recommendedName>
        <fullName evidence="2">MPN domain-containing protein</fullName>
    </recommendedName>
</protein>
<dbReference type="PROSITE" id="PS50249">
    <property type="entry name" value="MPN"/>
    <property type="match status" value="1"/>
</dbReference>
<reference evidence="3 4" key="1">
    <citation type="journal article" date="2018" name="MBio">
        <title>Comparative Genomics Reveals the Core Gene Toolbox for the Fungus-Insect Symbiosis.</title>
        <authorList>
            <person name="Wang Y."/>
            <person name="Stata M."/>
            <person name="Wang W."/>
            <person name="Stajich J.E."/>
            <person name="White M.M."/>
            <person name="Moncalvo J.M."/>
        </authorList>
    </citation>
    <scope>NUCLEOTIDE SEQUENCE [LARGE SCALE GENOMIC DNA]</scope>
    <source>
        <strain evidence="3 4">SC-DP-2</strain>
    </source>
</reference>
<feature type="domain" description="MPN" evidence="2">
    <location>
        <begin position="1"/>
        <end position="127"/>
    </location>
</feature>
<feature type="region of interest" description="Disordered" evidence="1">
    <location>
        <begin position="151"/>
        <end position="176"/>
    </location>
</feature>
<dbReference type="AlphaFoldDB" id="A0A2T9Z9A9"/>
<evidence type="ECO:0000313" key="4">
    <source>
        <dbReference type="Proteomes" id="UP000245609"/>
    </source>
</evidence>
<keyword evidence="4" id="KW-1185">Reference proteome</keyword>
<organism evidence="3 4">
    <name type="scientific">Smittium megazygosporum</name>
    <dbReference type="NCBI Taxonomy" id="133381"/>
    <lineage>
        <taxon>Eukaryota</taxon>
        <taxon>Fungi</taxon>
        <taxon>Fungi incertae sedis</taxon>
        <taxon>Zoopagomycota</taxon>
        <taxon>Kickxellomycotina</taxon>
        <taxon>Harpellomycetes</taxon>
        <taxon>Harpellales</taxon>
        <taxon>Legeriomycetaceae</taxon>
        <taxon>Smittium</taxon>
    </lineage>
</organism>
<dbReference type="PANTHER" id="PTHR10410">
    <property type="entry name" value="EUKARYOTIC TRANSLATION INITIATION FACTOR 3 -RELATED"/>
    <property type="match status" value="1"/>
</dbReference>
<gene>
    <name evidence="3" type="ORF">BB560_004406</name>
</gene>
<evidence type="ECO:0000256" key="1">
    <source>
        <dbReference type="SAM" id="MobiDB-lite"/>
    </source>
</evidence>
<proteinExistence type="predicted"/>
<dbReference type="Gene3D" id="3.40.140.10">
    <property type="entry name" value="Cytidine Deaminase, domain 2"/>
    <property type="match status" value="1"/>
</dbReference>